<dbReference type="PANTHER" id="PTHR15503">
    <property type="entry name" value="LDOC1 RELATED"/>
    <property type="match status" value="1"/>
</dbReference>
<keyword evidence="3" id="KW-1185">Reference proteome</keyword>
<reference evidence="2" key="2">
    <citation type="submission" date="2023-02" db="EMBL/GenBank/DDBJ databases">
        <authorList>
            <person name="Swenson N.G."/>
            <person name="Wegrzyn J.L."/>
            <person name="Mcevoy S.L."/>
        </authorList>
    </citation>
    <scope>NUCLEOTIDE SEQUENCE</scope>
    <source>
        <strain evidence="2">91603</strain>
        <tissue evidence="2">Leaf</tissue>
    </source>
</reference>
<evidence type="ECO:0000256" key="1">
    <source>
        <dbReference type="SAM" id="MobiDB-lite"/>
    </source>
</evidence>
<feature type="compositionally biased region" description="Low complexity" evidence="1">
    <location>
        <begin position="57"/>
        <end position="66"/>
    </location>
</feature>
<dbReference type="SUPFAM" id="SSF50630">
    <property type="entry name" value="Acid proteases"/>
    <property type="match status" value="1"/>
</dbReference>
<organism evidence="2 3">
    <name type="scientific">Acer negundo</name>
    <name type="common">Box elder</name>
    <dbReference type="NCBI Taxonomy" id="4023"/>
    <lineage>
        <taxon>Eukaryota</taxon>
        <taxon>Viridiplantae</taxon>
        <taxon>Streptophyta</taxon>
        <taxon>Embryophyta</taxon>
        <taxon>Tracheophyta</taxon>
        <taxon>Spermatophyta</taxon>
        <taxon>Magnoliopsida</taxon>
        <taxon>eudicotyledons</taxon>
        <taxon>Gunneridae</taxon>
        <taxon>Pentapetalae</taxon>
        <taxon>rosids</taxon>
        <taxon>malvids</taxon>
        <taxon>Sapindales</taxon>
        <taxon>Sapindaceae</taxon>
        <taxon>Hippocastanoideae</taxon>
        <taxon>Acereae</taxon>
        <taxon>Acer</taxon>
    </lineage>
</organism>
<reference evidence="2" key="1">
    <citation type="journal article" date="2022" name="Plant J.">
        <title>Strategies of tolerance reflected in two North American maple genomes.</title>
        <authorList>
            <person name="McEvoy S.L."/>
            <person name="Sezen U.U."/>
            <person name="Trouern-Trend A."/>
            <person name="McMahon S.M."/>
            <person name="Schaberg P.G."/>
            <person name="Yang J."/>
            <person name="Wegrzyn J.L."/>
            <person name="Swenson N.G."/>
        </authorList>
    </citation>
    <scope>NUCLEOTIDE SEQUENCE</scope>
    <source>
        <strain evidence="2">91603</strain>
    </source>
</reference>
<dbReference type="InterPro" id="IPR032567">
    <property type="entry name" value="RTL1-rel"/>
</dbReference>
<dbReference type="AlphaFoldDB" id="A0AAD5NMA0"/>
<name>A0AAD5NMA0_ACENE</name>
<dbReference type="CDD" id="cd00303">
    <property type="entry name" value="retropepsin_like"/>
    <property type="match status" value="1"/>
</dbReference>
<feature type="region of interest" description="Disordered" evidence="1">
    <location>
        <begin position="213"/>
        <end position="242"/>
    </location>
</feature>
<evidence type="ECO:0008006" key="4">
    <source>
        <dbReference type="Google" id="ProtNLM"/>
    </source>
</evidence>
<proteinExistence type="predicted"/>
<dbReference type="PANTHER" id="PTHR15503:SF22">
    <property type="entry name" value="TRANSPOSON TY3-I GAG POLYPROTEIN"/>
    <property type="match status" value="1"/>
</dbReference>
<dbReference type="InterPro" id="IPR021109">
    <property type="entry name" value="Peptidase_aspartic_dom_sf"/>
</dbReference>
<evidence type="ECO:0000313" key="2">
    <source>
        <dbReference type="EMBL" id="KAI9165992.1"/>
    </source>
</evidence>
<evidence type="ECO:0000313" key="3">
    <source>
        <dbReference type="Proteomes" id="UP001064489"/>
    </source>
</evidence>
<dbReference type="Proteomes" id="UP001064489">
    <property type="component" value="Chromosome 10"/>
</dbReference>
<dbReference type="Pfam" id="PF08284">
    <property type="entry name" value="RVP_2"/>
    <property type="match status" value="1"/>
</dbReference>
<feature type="compositionally biased region" description="Polar residues" evidence="1">
    <location>
        <begin position="213"/>
        <end position="231"/>
    </location>
</feature>
<feature type="region of interest" description="Disordered" evidence="1">
    <location>
        <begin position="30"/>
        <end position="66"/>
    </location>
</feature>
<dbReference type="Gene3D" id="2.40.70.10">
    <property type="entry name" value="Acid Proteases"/>
    <property type="match status" value="1"/>
</dbReference>
<gene>
    <name evidence="2" type="ORF">LWI28_024310</name>
</gene>
<sequence length="468" mass="52344">MEFLSTGQKEIISHMTELFSKLNARMDQISSQSVQEAAENSVGPSKVQGEYHKDGGNSQNSNISSNPYFPKTMKLDFPRFNGAEDPTSWWCRAEQFFQLHGTSIADYVSLTSFHLEGDAQLWYQLLKQEKERTVKDYQTTFEKLLAKVGTLPQDRQVSCFVSGLHDNIRTDVQANRPTTLTSAISLARLFEARELSLRKPTSTASRINHQSRNTVVAENSHIRGTSSNGSSFAPVRKMTTKELNERRRKGLCFRCNEKFGPGHQCKKLFLIQACLEESDDDVEMDLDGGTEEQPMETPEISLHAMAGTFTTQTMRVRGRLHNAMAIILVDSGSTHNFVSESLAKEVGLQATGSNKFGVLVASGEKLTSSGKCSKVHLKVQGLSLFVDFYLLPLEGYDIVLGTQWLSTLGPIVWDFSKLQMKFNMGNKKVILQGLSTPENRVVSDLQFKHSSQKRNTGAYLQFCSIKEP</sequence>
<protein>
    <recommendedName>
        <fullName evidence="4">Retrotransposon gag domain-containing protein</fullName>
    </recommendedName>
</protein>
<dbReference type="EMBL" id="JAJSOW010000105">
    <property type="protein sequence ID" value="KAI9165992.1"/>
    <property type="molecule type" value="Genomic_DNA"/>
</dbReference>
<comment type="caution">
    <text evidence="2">The sequence shown here is derived from an EMBL/GenBank/DDBJ whole genome shotgun (WGS) entry which is preliminary data.</text>
</comment>
<accession>A0AAD5NMA0</accession>